<proteinExistence type="predicted"/>
<evidence type="ECO:0000313" key="3">
    <source>
        <dbReference type="EMBL" id="RXZ71430.1"/>
    </source>
</evidence>
<name>A0A4Q2L3J8_9MICO</name>
<dbReference type="AlphaFoldDB" id="A0A4Q2L3J8"/>
<feature type="signal peptide" evidence="2">
    <location>
        <begin position="1"/>
        <end position="33"/>
    </location>
</feature>
<dbReference type="Proteomes" id="UP000293865">
    <property type="component" value="Unassembled WGS sequence"/>
</dbReference>
<accession>A0A4Q2L3J8</accession>
<evidence type="ECO:0008006" key="5">
    <source>
        <dbReference type="Google" id="ProtNLM"/>
    </source>
</evidence>
<dbReference type="RefSeq" id="WP_129520340.1">
    <property type="nucleotide sequence ID" value="NZ_SDPN01000011.1"/>
</dbReference>
<dbReference type="OrthoDB" id="4457696at2"/>
<organism evidence="3 4">
    <name type="scientific">Agromyces albus</name>
    <dbReference type="NCBI Taxonomy" id="205332"/>
    <lineage>
        <taxon>Bacteria</taxon>
        <taxon>Bacillati</taxon>
        <taxon>Actinomycetota</taxon>
        <taxon>Actinomycetes</taxon>
        <taxon>Micrococcales</taxon>
        <taxon>Microbacteriaceae</taxon>
        <taxon>Agromyces</taxon>
    </lineage>
</organism>
<keyword evidence="2" id="KW-0732">Signal</keyword>
<reference evidence="3 4" key="1">
    <citation type="submission" date="2019-01" db="EMBL/GenBank/DDBJ databases">
        <title>Agromyces.</title>
        <authorList>
            <person name="Li J."/>
        </authorList>
    </citation>
    <scope>NUCLEOTIDE SEQUENCE [LARGE SCALE GENOMIC DNA]</scope>
    <source>
        <strain evidence="3 4">DSM 15934</strain>
    </source>
</reference>
<feature type="compositionally biased region" description="Low complexity" evidence="1">
    <location>
        <begin position="59"/>
        <end position="69"/>
    </location>
</feature>
<sequence length="196" mass="20831">MTSMTSVRDRRRGLGFAVLAVLAGLLVSGCAQNAPDGPGTSQPDRPEAELQEAIDCRSEPSSLLPSAEEPTADQSIPVPGRVPEGFEASAAVRCSVEFGEPGEAGDEMEVFWLVERFEGDLGPLLEALAAADDVPPEGLMCTADMEMVPPLWLEARSGGFVPVHYPRDGCGKTKPAVHDALDELQVTMVERLSVVE</sequence>
<keyword evidence="4" id="KW-1185">Reference proteome</keyword>
<comment type="caution">
    <text evidence="3">The sequence shown here is derived from an EMBL/GenBank/DDBJ whole genome shotgun (WGS) entry which is preliminary data.</text>
</comment>
<feature type="chain" id="PRO_5020922866" description="DUF3558 domain-containing protein" evidence="2">
    <location>
        <begin position="34"/>
        <end position="196"/>
    </location>
</feature>
<evidence type="ECO:0000313" key="4">
    <source>
        <dbReference type="Proteomes" id="UP000293865"/>
    </source>
</evidence>
<protein>
    <recommendedName>
        <fullName evidence="5">DUF3558 domain-containing protein</fullName>
    </recommendedName>
</protein>
<feature type="region of interest" description="Disordered" evidence="1">
    <location>
        <begin position="58"/>
        <end position="82"/>
    </location>
</feature>
<gene>
    <name evidence="3" type="ORF">ESP51_07790</name>
</gene>
<evidence type="ECO:0000256" key="1">
    <source>
        <dbReference type="SAM" id="MobiDB-lite"/>
    </source>
</evidence>
<evidence type="ECO:0000256" key="2">
    <source>
        <dbReference type="SAM" id="SignalP"/>
    </source>
</evidence>
<dbReference type="EMBL" id="SDPN01000011">
    <property type="protein sequence ID" value="RXZ71430.1"/>
    <property type="molecule type" value="Genomic_DNA"/>
</dbReference>